<feature type="region of interest" description="Disordered" evidence="1">
    <location>
        <begin position="454"/>
        <end position="474"/>
    </location>
</feature>
<reference evidence="3" key="1">
    <citation type="journal article" date="2008" name="Insect Biochem. Mol. Biol.">
        <title>The genome of a lepidopteran model insect, the silkworm Bombyx mori.</title>
        <authorList>
            <consortium name="International Silkworm Genome Consortium"/>
        </authorList>
    </citation>
    <scope>NUCLEOTIDE SEQUENCE [LARGE SCALE GENOMIC DNA]</scope>
    <source>
        <strain evidence="3">p50T</strain>
    </source>
</reference>
<keyword evidence="3" id="KW-1185">Reference proteome</keyword>
<dbReference type="Proteomes" id="UP000005204">
    <property type="component" value="Unassembled WGS sequence"/>
</dbReference>
<accession>A0A8R1WHK8</accession>
<evidence type="ECO:0000313" key="3">
    <source>
        <dbReference type="Proteomes" id="UP000005204"/>
    </source>
</evidence>
<sequence>MWTAAVRTVNKANPAAFLFRTSLADCNTHGKIAKSIAILQSKLQKSTKSGSEDEAKCAKCKKIIDLVFGPNKPIVHEDSKDAHVFNKASDKSKDVALSRLSADENSCVKCEKIIDEIFGKDAKWDDKYMLGNATRLPNEDLTILPKDNNIGIRLDNTDAKNVGEKLKEAAICLAVNDKSRQKSSLGDGKDVSNQKIEVLKESKLFPLATTEQRHSDDKRELLRDNTKVDFSKKGQQGSETDVQTTLDEIAEKCLNNPVNEIDRRLIHEMKQLGVPQASNRRALGNGLAEIDELKKPKKTVEKTEIDLESREFEKEVEKLHPPFSMIREEPTYRFQMDDQDFAYNEIEPNHNVSKSGDIDTQKVGKPSDVDSKQSFFSSNRVEGIDEEPAIGRVDEDRNDEVKMIKARLFPSFEAREEVNGPEIETEEDVMHSFEPNLNYDQLNIRVAEGLGKEEQTVPDEHQTEGNASLHDEENLDKQILLDKVSDKIRNDSIDITNPMNANISAALGPLPKLKPDGEVSLSELMKRVRERNRMEYCREFGLQNLRMSTIAAETVKGECGKKTPVCPPPAPKCPPPCPPPPPPCPPPPPPCPKPCKPVCPPPCPPKKKNPCDKFKKCQSFFIRDALKLNPNADTPTVYCPLFLYAMVVSTDIAPKSSRNGYSRGSGLHLSPKYNPDLNMSLNKDADHPVSPDRLLARNFDPWVPIPSWTELKREKKQPVVCPKDGCKQTPPPKLTDPCPKGNPCLNFPIRPNFSIASLFYHVLFGSILTHHSWLTTE</sequence>
<organism evidence="2 3">
    <name type="scientific">Bombyx mori</name>
    <name type="common">Silk moth</name>
    <dbReference type="NCBI Taxonomy" id="7091"/>
    <lineage>
        <taxon>Eukaryota</taxon>
        <taxon>Metazoa</taxon>
        <taxon>Ecdysozoa</taxon>
        <taxon>Arthropoda</taxon>
        <taxon>Hexapoda</taxon>
        <taxon>Insecta</taxon>
        <taxon>Pterygota</taxon>
        <taxon>Neoptera</taxon>
        <taxon>Endopterygota</taxon>
        <taxon>Lepidoptera</taxon>
        <taxon>Glossata</taxon>
        <taxon>Ditrysia</taxon>
        <taxon>Bombycoidea</taxon>
        <taxon>Bombycidae</taxon>
        <taxon>Bombycinae</taxon>
        <taxon>Bombyx</taxon>
    </lineage>
</organism>
<dbReference type="PRINTS" id="PR00021">
    <property type="entry name" value="PRORICH"/>
</dbReference>
<feature type="compositionally biased region" description="Basic and acidic residues" evidence="1">
    <location>
        <begin position="356"/>
        <end position="371"/>
    </location>
</feature>
<reference evidence="2" key="2">
    <citation type="submission" date="2022-06" db="UniProtKB">
        <authorList>
            <consortium name="EnsemblMetazoa"/>
        </authorList>
    </citation>
    <scope>IDENTIFICATION</scope>
    <source>
        <strain evidence="2">p50T (Dazao)</strain>
    </source>
</reference>
<evidence type="ECO:0000256" key="1">
    <source>
        <dbReference type="SAM" id="MobiDB-lite"/>
    </source>
</evidence>
<dbReference type="AlphaFoldDB" id="A0A8R1WHK8"/>
<feature type="region of interest" description="Disordered" evidence="1">
    <location>
        <begin position="348"/>
        <end position="373"/>
    </location>
</feature>
<dbReference type="EnsemblMetazoa" id="XM_004926654.3">
    <property type="protein sequence ID" value="XP_004926711.2"/>
    <property type="gene ID" value="LOC101735603"/>
</dbReference>
<protein>
    <submittedName>
        <fullName evidence="2">Uncharacterized protein</fullName>
    </submittedName>
</protein>
<name>A0A8R1WHK8_BOMMO</name>
<evidence type="ECO:0000313" key="2">
    <source>
        <dbReference type="EnsemblMetazoa" id="XP_004926711.2"/>
    </source>
</evidence>
<proteinExistence type="predicted"/>